<evidence type="ECO:0008006" key="4">
    <source>
        <dbReference type="Google" id="ProtNLM"/>
    </source>
</evidence>
<name>A0A2S7KWJ6_9FLAO</name>
<keyword evidence="1" id="KW-0472">Membrane</keyword>
<keyword evidence="1" id="KW-0812">Transmembrane</keyword>
<dbReference type="EMBL" id="MQUA01000013">
    <property type="protein sequence ID" value="PQB07025.1"/>
    <property type="molecule type" value="Genomic_DNA"/>
</dbReference>
<protein>
    <recommendedName>
        <fullName evidence="4">Amino acid permease</fullName>
    </recommendedName>
</protein>
<evidence type="ECO:0000313" key="3">
    <source>
        <dbReference type="Proteomes" id="UP000239522"/>
    </source>
</evidence>
<dbReference type="AlphaFoldDB" id="A0A2S7KWJ6"/>
<reference evidence="2 3" key="1">
    <citation type="submission" date="2016-11" db="EMBL/GenBank/DDBJ databases">
        <title>Trade-off between light-utilization and light-protection in marine flavobacteria.</title>
        <authorList>
            <person name="Kumagai Y."/>
        </authorList>
    </citation>
    <scope>NUCLEOTIDE SEQUENCE [LARGE SCALE GENOMIC DNA]</scope>
    <source>
        <strain evidence="2 3">ATCC 700397</strain>
    </source>
</reference>
<evidence type="ECO:0000256" key="1">
    <source>
        <dbReference type="SAM" id="Phobius"/>
    </source>
</evidence>
<dbReference type="OrthoDB" id="1048788at2"/>
<feature type="transmembrane region" description="Helical" evidence="1">
    <location>
        <begin position="49"/>
        <end position="71"/>
    </location>
</feature>
<dbReference type="RefSeq" id="WP_104809262.1">
    <property type="nucleotide sequence ID" value="NZ_MQUA01000013.1"/>
</dbReference>
<feature type="transmembrane region" description="Helical" evidence="1">
    <location>
        <begin position="92"/>
        <end position="112"/>
    </location>
</feature>
<proteinExistence type="predicted"/>
<dbReference type="Pfam" id="PF12725">
    <property type="entry name" value="DUF3810"/>
    <property type="match status" value="1"/>
</dbReference>
<comment type="caution">
    <text evidence="2">The sequence shown here is derived from an EMBL/GenBank/DDBJ whole genome shotgun (WGS) entry which is preliminary data.</text>
</comment>
<keyword evidence="3" id="KW-1185">Reference proteome</keyword>
<organism evidence="2 3">
    <name type="scientific">Polaribacter filamentus</name>
    <dbReference type="NCBI Taxonomy" id="53483"/>
    <lineage>
        <taxon>Bacteria</taxon>
        <taxon>Pseudomonadati</taxon>
        <taxon>Bacteroidota</taxon>
        <taxon>Flavobacteriia</taxon>
        <taxon>Flavobacteriales</taxon>
        <taxon>Flavobacteriaceae</taxon>
    </lineage>
</organism>
<sequence length="358" mass="41979">MKWNKSHIIIAILLPIQLLLMQVVANNPAFIERYYSNGMYPFVSSFFRIALGWIPFSVGDLLLGFGLFILIRFLYRLIKTQFKNFIPKMIHFTAILSVIYFCFYLFWGLNYYREPLAKNLNYHPQKYTTEELQKVTEHIITKLNYYHLEITKNDSLLVENPYPQKEMYTMAVAGYKNLSEDFPQLKYKYPSVKSSLMSLLQTYNGTSGYLNPLTGEAQVNDRIPKTSYPTTTCHEMAHQIGFAAENEANFVGFLASNYNDNVYFKYASYRMAFVYCFSEMRKRDSNKSKELIQLVNKGVLKDFNASNEFWKQYENPFEPLVKKGYNAYLKANKQDKGVQSYNYVVDLLISYFETSKEI</sequence>
<gene>
    <name evidence="2" type="ORF">BST83_07590</name>
</gene>
<dbReference type="InterPro" id="IPR024294">
    <property type="entry name" value="DUF3810"/>
</dbReference>
<keyword evidence="1" id="KW-1133">Transmembrane helix</keyword>
<dbReference type="Proteomes" id="UP000239522">
    <property type="component" value="Unassembled WGS sequence"/>
</dbReference>
<evidence type="ECO:0000313" key="2">
    <source>
        <dbReference type="EMBL" id="PQB07025.1"/>
    </source>
</evidence>
<accession>A0A2S7KWJ6</accession>